<reference evidence="1 2" key="1">
    <citation type="journal article" date="2024" name="Nat. Commun.">
        <title>Phylogenomics reveals the evolutionary origins of lichenization in chlorophyte algae.</title>
        <authorList>
            <person name="Puginier C."/>
            <person name="Libourel C."/>
            <person name="Otte J."/>
            <person name="Skaloud P."/>
            <person name="Haon M."/>
            <person name="Grisel S."/>
            <person name="Petersen M."/>
            <person name="Berrin J.G."/>
            <person name="Delaux P.M."/>
            <person name="Dal Grande F."/>
            <person name="Keller J."/>
        </authorList>
    </citation>
    <scope>NUCLEOTIDE SEQUENCE [LARGE SCALE GENOMIC DNA]</scope>
    <source>
        <strain evidence="1 2">SAG 2145</strain>
    </source>
</reference>
<sequence length="94" mass="10429">MLTGVCSRLEHQLVKSQRAITAPRAETQPTLQHRTVKAASKARLEIVLKLGQPLQPTQTKSPVSLRANHTQLQLQKQSVLEIRVAAQEPVECKS</sequence>
<name>A0AAW1S301_9CHLO</name>
<keyword evidence="2" id="KW-1185">Reference proteome</keyword>
<protein>
    <submittedName>
        <fullName evidence="1">Uncharacterized protein</fullName>
    </submittedName>
</protein>
<comment type="caution">
    <text evidence="1">The sequence shown here is derived from an EMBL/GenBank/DDBJ whole genome shotgun (WGS) entry which is preliminary data.</text>
</comment>
<dbReference type="AlphaFoldDB" id="A0AAW1S301"/>
<dbReference type="EMBL" id="JALJOS010000004">
    <property type="protein sequence ID" value="KAK9840002.1"/>
    <property type="molecule type" value="Genomic_DNA"/>
</dbReference>
<evidence type="ECO:0000313" key="1">
    <source>
        <dbReference type="EMBL" id="KAK9840002.1"/>
    </source>
</evidence>
<gene>
    <name evidence="1" type="ORF">WJX74_001794</name>
</gene>
<organism evidence="1 2">
    <name type="scientific">Apatococcus lobatus</name>
    <dbReference type="NCBI Taxonomy" id="904363"/>
    <lineage>
        <taxon>Eukaryota</taxon>
        <taxon>Viridiplantae</taxon>
        <taxon>Chlorophyta</taxon>
        <taxon>core chlorophytes</taxon>
        <taxon>Trebouxiophyceae</taxon>
        <taxon>Chlorellales</taxon>
        <taxon>Chlorellaceae</taxon>
        <taxon>Apatococcus</taxon>
    </lineage>
</organism>
<proteinExistence type="predicted"/>
<evidence type="ECO:0000313" key="2">
    <source>
        <dbReference type="Proteomes" id="UP001438707"/>
    </source>
</evidence>
<dbReference type="Proteomes" id="UP001438707">
    <property type="component" value="Unassembled WGS sequence"/>
</dbReference>
<accession>A0AAW1S301</accession>